<evidence type="ECO:0000313" key="4">
    <source>
        <dbReference type="EMBL" id="SDG66713.1"/>
    </source>
</evidence>
<proteinExistence type="inferred from homology"/>
<sequence>MSQGVDKPFRPLAIAVLTISDSRRMADDRSGDTLAQLLTEAGHHLAARQLVRDDQPVIEAALRAFIADPGVEVVLSTGGTGITGRDVTPEALAAVRDKDIPGFGELFRWLSYESIGAATIQSRACAAVAGETLIFALPGSPGACRDAWAGILGRQLDSRTRPCNFADLLPRLGER</sequence>
<dbReference type="Proteomes" id="UP000217076">
    <property type="component" value="Unassembled WGS sequence"/>
</dbReference>
<dbReference type="SUPFAM" id="SSF53218">
    <property type="entry name" value="Molybdenum cofactor biosynthesis proteins"/>
    <property type="match status" value="1"/>
</dbReference>
<comment type="function">
    <text evidence="2">May be involved in the biosynthesis of molybdopterin.</text>
</comment>
<keyword evidence="2" id="KW-0501">Molybdenum cofactor biosynthesis</keyword>
<evidence type="ECO:0000313" key="5">
    <source>
        <dbReference type="Proteomes" id="UP000217076"/>
    </source>
</evidence>
<feature type="domain" description="MoaB/Mog" evidence="3">
    <location>
        <begin position="15"/>
        <end position="159"/>
    </location>
</feature>
<dbReference type="PANTHER" id="PTHR43232:SF2">
    <property type="entry name" value="MOLYBDENUM COFACTOR BIOSYNTHESIS PROTEIN B"/>
    <property type="match status" value="1"/>
</dbReference>
<dbReference type="UniPathway" id="UPA00344"/>
<dbReference type="RefSeq" id="WP_092615477.1">
    <property type="nucleotide sequence ID" value="NZ_FNCV01000002.1"/>
</dbReference>
<dbReference type="AlphaFoldDB" id="A0A1G7W477"/>
<evidence type="ECO:0000259" key="3">
    <source>
        <dbReference type="SMART" id="SM00852"/>
    </source>
</evidence>
<dbReference type="InterPro" id="IPR013484">
    <property type="entry name" value="MoaB_proteobac"/>
</dbReference>
<evidence type="ECO:0000256" key="1">
    <source>
        <dbReference type="ARBA" id="ARBA00015262"/>
    </source>
</evidence>
<accession>A0A1G7W477</accession>
<protein>
    <recommendedName>
        <fullName evidence="1 2">Molybdenum cofactor biosynthesis protein B</fullName>
    </recommendedName>
</protein>
<reference evidence="5" key="1">
    <citation type="submission" date="2016-10" db="EMBL/GenBank/DDBJ databases">
        <authorList>
            <person name="Varghese N."/>
            <person name="Submissions S."/>
        </authorList>
    </citation>
    <scope>NUCLEOTIDE SEQUENCE [LARGE SCALE GENOMIC DNA]</scope>
    <source>
        <strain evidence="5">930I</strain>
    </source>
</reference>
<gene>
    <name evidence="4" type="ORF">SAMN05421742_10272</name>
</gene>
<evidence type="ECO:0000256" key="2">
    <source>
        <dbReference type="PIRNR" id="PIRNR006443"/>
    </source>
</evidence>
<dbReference type="InterPro" id="IPR012245">
    <property type="entry name" value="MoaB"/>
</dbReference>
<comment type="similarity">
    <text evidence="2">Belongs to the MoaB/Mog family.</text>
</comment>
<dbReference type="InterPro" id="IPR001453">
    <property type="entry name" value="MoaB/Mog_dom"/>
</dbReference>
<dbReference type="NCBIfam" id="TIGR02667">
    <property type="entry name" value="moaB_proteo"/>
    <property type="match status" value="1"/>
</dbReference>
<dbReference type="InterPro" id="IPR036425">
    <property type="entry name" value="MoaB/Mog-like_dom_sf"/>
</dbReference>
<dbReference type="STRING" id="83401.SAMN05421742_10272"/>
<dbReference type="PANTHER" id="PTHR43232">
    <property type="entry name" value="MOLYBDENUM COFACTOR BIOSYNTHESIS PROTEIN B"/>
    <property type="match status" value="1"/>
</dbReference>
<dbReference type="CDD" id="cd00886">
    <property type="entry name" value="MogA_MoaB"/>
    <property type="match status" value="1"/>
</dbReference>
<dbReference type="SMART" id="SM00852">
    <property type="entry name" value="MoCF_biosynth"/>
    <property type="match status" value="1"/>
</dbReference>
<dbReference type="GO" id="GO:0006777">
    <property type="term" value="P:Mo-molybdopterin cofactor biosynthetic process"/>
    <property type="evidence" value="ECO:0007669"/>
    <property type="project" value="UniProtKB-UniRule"/>
</dbReference>
<dbReference type="PIRSF" id="PIRSF006443">
    <property type="entry name" value="MoaB"/>
    <property type="match status" value="1"/>
</dbReference>
<name>A0A1G7W477_9PROT</name>
<dbReference type="NCBIfam" id="TIGR00177">
    <property type="entry name" value="molyb_syn"/>
    <property type="match status" value="1"/>
</dbReference>
<comment type="pathway">
    <text evidence="2">Cofactor biosynthesis; molybdopterin biosynthesis.</text>
</comment>
<dbReference type="Gene3D" id="3.40.980.10">
    <property type="entry name" value="MoaB/Mog-like domain"/>
    <property type="match status" value="1"/>
</dbReference>
<dbReference type="GO" id="GO:0005829">
    <property type="term" value="C:cytosol"/>
    <property type="evidence" value="ECO:0007669"/>
    <property type="project" value="TreeGrafter"/>
</dbReference>
<keyword evidence="5" id="KW-1185">Reference proteome</keyword>
<organism evidence="4 5">
    <name type="scientific">Roseospirillum parvum</name>
    <dbReference type="NCBI Taxonomy" id="83401"/>
    <lineage>
        <taxon>Bacteria</taxon>
        <taxon>Pseudomonadati</taxon>
        <taxon>Pseudomonadota</taxon>
        <taxon>Alphaproteobacteria</taxon>
        <taxon>Rhodospirillales</taxon>
        <taxon>Rhodospirillaceae</taxon>
        <taxon>Roseospirillum</taxon>
    </lineage>
</organism>
<dbReference type="EMBL" id="FNCV01000002">
    <property type="protein sequence ID" value="SDG66713.1"/>
    <property type="molecule type" value="Genomic_DNA"/>
</dbReference>
<dbReference type="Pfam" id="PF00994">
    <property type="entry name" value="MoCF_biosynth"/>
    <property type="match status" value="1"/>
</dbReference>
<dbReference type="OrthoDB" id="9784492at2"/>